<dbReference type="InterPro" id="IPR002018">
    <property type="entry name" value="CarbesteraseB"/>
</dbReference>
<feature type="domain" description="Carboxylesterase type B" evidence="5">
    <location>
        <begin position="7"/>
        <end position="328"/>
    </location>
</feature>
<dbReference type="InterPro" id="IPR000997">
    <property type="entry name" value="Cholinesterase"/>
</dbReference>
<feature type="active site" description="Acyl-ester intermediate" evidence="3">
    <location>
        <position position="195"/>
    </location>
</feature>
<dbReference type="PANTHER" id="PTHR11559">
    <property type="entry name" value="CARBOXYLESTERASE"/>
    <property type="match status" value="1"/>
</dbReference>
<feature type="active site" description="Charge relay system" evidence="3">
    <location>
        <position position="400"/>
    </location>
</feature>
<accession>A0A2S4S156</accession>
<comment type="caution">
    <text evidence="6">The sequence shown here is derived from an EMBL/GenBank/DDBJ whole genome shotgun (WGS) entry which is preliminary data.</text>
</comment>
<gene>
    <name evidence="6" type="ORF">C3430_00400</name>
</gene>
<reference evidence="6 7" key="1">
    <citation type="submission" date="2018-01" db="EMBL/GenBank/DDBJ databases">
        <title>Complete genome sequences of 14 Citrobacter spp. isolated from plant in Canada.</title>
        <authorList>
            <person name="Bhandare S.G."/>
            <person name="Colavecchio A."/>
            <person name="Jeukens J."/>
            <person name="Emond-Rheault J.-G."/>
            <person name="Freschi L."/>
            <person name="Hamel J."/>
            <person name="Kukavica-Ibrulj I."/>
            <person name="Levesque R."/>
            <person name="Goodridge L."/>
        </authorList>
    </citation>
    <scope>NUCLEOTIDE SEQUENCE [LARGE SCALE GENOMIC DNA]</scope>
    <source>
        <strain evidence="6 7">S1285</strain>
    </source>
</reference>
<evidence type="ECO:0000313" key="6">
    <source>
        <dbReference type="EMBL" id="POU67601.1"/>
    </source>
</evidence>
<evidence type="ECO:0000259" key="5">
    <source>
        <dbReference type="Pfam" id="PF00135"/>
    </source>
</evidence>
<comment type="similarity">
    <text evidence="1 4">Belongs to the type-B carboxylesterase/lipase family.</text>
</comment>
<dbReference type="EMBL" id="PQLX01000001">
    <property type="protein sequence ID" value="POU67601.1"/>
    <property type="molecule type" value="Genomic_DNA"/>
</dbReference>
<sequence length="502" mass="55874">MLNPDIPLVDTKQGKLMGIVQDDIHIWRGIPYAAPPTGELRWRAPQPVTPWQNVRQADLFSCASWQDIEYCQALGGGDPGAFSEDCLYLNVWSPADRPQPLPVMVWLHGGGFTIGAGSLPPYDGRALAHRNVVVVTINYRLGHLGFFAHPALEGEEDECVNNFTLLDQIAALRWVQENIAAFGGDINNVTLFGESAGARSILSLMASPRAEGLFHKAIIQSGYTLPDTPREIALENGIALAEHFGLRDATAEQLRAIPADAFWPLGAPFKISPTPISGDAVLPESMLDVFFAGKQHAMPVLIGSNSDEASVMAVFGVDLAEQIQKLRRERRFGLGLIKLLYPGVKGDVELGRQVCRDMAFTTLGYVVMQAQQRVGEPCWRYWFDYVAEAEHDTYANGAWHGNEVPYVFDTLTLAEPSRNYVNENDLAFAAHIADYWVNFARNACRDCEVLPGPVRWPACIRGRDRLLRIGLNKFAGFKIENRFMRARMSLFKRVMKHHVNLD</sequence>
<evidence type="ECO:0000256" key="2">
    <source>
        <dbReference type="ARBA" id="ARBA00022801"/>
    </source>
</evidence>
<proteinExistence type="inferred from homology"/>
<evidence type="ECO:0000256" key="4">
    <source>
        <dbReference type="RuleBase" id="RU361235"/>
    </source>
</evidence>
<dbReference type="OrthoDB" id="9775851at2"/>
<dbReference type="SUPFAM" id="SSF53474">
    <property type="entry name" value="alpha/beta-Hydrolases"/>
    <property type="match status" value="1"/>
</dbReference>
<evidence type="ECO:0000256" key="1">
    <source>
        <dbReference type="ARBA" id="ARBA00005964"/>
    </source>
</evidence>
<dbReference type="STRING" id="35703.AL524_14750"/>
<organism evidence="6 7">
    <name type="scientific">Citrobacter amalonaticus</name>
    <dbReference type="NCBI Taxonomy" id="35703"/>
    <lineage>
        <taxon>Bacteria</taxon>
        <taxon>Pseudomonadati</taxon>
        <taxon>Pseudomonadota</taxon>
        <taxon>Gammaproteobacteria</taxon>
        <taxon>Enterobacterales</taxon>
        <taxon>Enterobacteriaceae</taxon>
        <taxon>Citrobacter</taxon>
    </lineage>
</organism>
<dbReference type="InterPro" id="IPR050309">
    <property type="entry name" value="Type-B_Carboxylest/Lipase"/>
</dbReference>
<dbReference type="AlphaFoldDB" id="A0A2S4S156"/>
<evidence type="ECO:0000256" key="3">
    <source>
        <dbReference type="PIRSR" id="PIRSR600997-1"/>
    </source>
</evidence>
<feature type="domain" description="Carboxylesterase type B" evidence="5">
    <location>
        <begin position="353"/>
        <end position="474"/>
    </location>
</feature>
<protein>
    <recommendedName>
        <fullName evidence="4">Carboxylic ester hydrolase</fullName>
        <ecNumber evidence="4">3.1.1.-</ecNumber>
    </recommendedName>
</protein>
<dbReference type="InterPro" id="IPR019826">
    <property type="entry name" value="Carboxylesterase_B_AS"/>
</dbReference>
<dbReference type="InterPro" id="IPR019819">
    <property type="entry name" value="Carboxylesterase_B_CS"/>
</dbReference>
<dbReference type="Gene3D" id="3.40.50.1820">
    <property type="entry name" value="alpha/beta hydrolase"/>
    <property type="match status" value="1"/>
</dbReference>
<dbReference type="GO" id="GO:0004104">
    <property type="term" value="F:cholinesterase activity"/>
    <property type="evidence" value="ECO:0007669"/>
    <property type="project" value="InterPro"/>
</dbReference>
<dbReference type="InterPro" id="IPR029058">
    <property type="entry name" value="AB_hydrolase_fold"/>
</dbReference>
<dbReference type="PRINTS" id="PR00878">
    <property type="entry name" value="CHOLNESTRASE"/>
</dbReference>
<keyword evidence="2 4" id="KW-0378">Hydrolase</keyword>
<dbReference type="Proteomes" id="UP000237003">
    <property type="component" value="Unassembled WGS sequence"/>
</dbReference>
<dbReference type="RefSeq" id="WP_103779411.1">
    <property type="nucleotide sequence ID" value="NZ_PQLX01000001.1"/>
</dbReference>
<dbReference type="EC" id="3.1.1.-" evidence="4"/>
<name>A0A2S4S156_CITAM</name>
<dbReference type="PROSITE" id="PS00122">
    <property type="entry name" value="CARBOXYLESTERASE_B_1"/>
    <property type="match status" value="1"/>
</dbReference>
<feature type="active site" description="Charge relay system" evidence="3">
    <location>
        <position position="308"/>
    </location>
</feature>
<dbReference type="Pfam" id="PF00135">
    <property type="entry name" value="COesterase"/>
    <property type="match status" value="2"/>
</dbReference>
<evidence type="ECO:0000313" key="7">
    <source>
        <dbReference type="Proteomes" id="UP000237003"/>
    </source>
</evidence>
<dbReference type="PROSITE" id="PS00941">
    <property type="entry name" value="CARBOXYLESTERASE_B_2"/>
    <property type="match status" value="1"/>
</dbReference>